<feature type="region of interest" description="Disordered" evidence="3">
    <location>
        <begin position="56"/>
        <end position="211"/>
    </location>
</feature>
<feature type="compositionally biased region" description="Basic and acidic residues" evidence="3">
    <location>
        <begin position="168"/>
        <end position="182"/>
    </location>
</feature>
<reference evidence="4" key="1">
    <citation type="submission" date="2022-04" db="EMBL/GenBank/DDBJ databases">
        <title>Carnegiea gigantea Genome sequencing and assembly v2.</title>
        <authorList>
            <person name="Copetti D."/>
            <person name="Sanderson M.J."/>
            <person name="Burquez A."/>
            <person name="Wojciechowski M.F."/>
        </authorList>
    </citation>
    <scope>NUCLEOTIDE SEQUENCE</scope>
    <source>
        <strain evidence="4">SGP5-SGP5p</strain>
        <tissue evidence="4">Aerial part</tissue>
    </source>
</reference>
<dbReference type="GO" id="GO:0003729">
    <property type="term" value="F:mRNA binding"/>
    <property type="evidence" value="ECO:0007669"/>
    <property type="project" value="TreeGrafter"/>
</dbReference>
<organism evidence="4 5">
    <name type="scientific">Carnegiea gigantea</name>
    <dbReference type="NCBI Taxonomy" id="171969"/>
    <lineage>
        <taxon>Eukaryota</taxon>
        <taxon>Viridiplantae</taxon>
        <taxon>Streptophyta</taxon>
        <taxon>Embryophyta</taxon>
        <taxon>Tracheophyta</taxon>
        <taxon>Spermatophyta</taxon>
        <taxon>Magnoliopsida</taxon>
        <taxon>eudicotyledons</taxon>
        <taxon>Gunneridae</taxon>
        <taxon>Pentapetalae</taxon>
        <taxon>Caryophyllales</taxon>
        <taxon>Cactineae</taxon>
        <taxon>Cactaceae</taxon>
        <taxon>Cactoideae</taxon>
        <taxon>Echinocereeae</taxon>
        <taxon>Carnegiea</taxon>
    </lineage>
</organism>
<keyword evidence="2" id="KW-0539">Nucleus</keyword>
<dbReference type="GO" id="GO:0071011">
    <property type="term" value="C:precatalytic spliceosome"/>
    <property type="evidence" value="ECO:0007669"/>
    <property type="project" value="TreeGrafter"/>
</dbReference>
<dbReference type="Proteomes" id="UP001153076">
    <property type="component" value="Unassembled WGS sequence"/>
</dbReference>
<protein>
    <submittedName>
        <fullName evidence="4">Uncharacterized protein</fullName>
    </submittedName>
</protein>
<evidence type="ECO:0000256" key="2">
    <source>
        <dbReference type="ARBA" id="ARBA00023242"/>
    </source>
</evidence>
<comment type="subcellular location">
    <subcellularLocation>
        <location evidence="1">Nucleus</location>
    </subcellularLocation>
</comment>
<gene>
    <name evidence="4" type="ORF">Cgig2_018482</name>
</gene>
<dbReference type="PANTHER" id="PTHR13952">
    <property type="entry name" value="U1 SMALL NUCLEAR RIBONUCLEOPROTEIN 70 KD"/>
    <property type="match status" value="1"/>
</dbReference>
<dbReference type="OrthoDB" id="6159137at2759"/>
<dbReference type="PANTHER" id="PTHR13952:SF6">
    <property type="entry name" value="U11_U12 SMALL NUCLEAR RIBONUCLEOPROTEIN 35 KDA PROTEIN"/>
    <property type="match status" value="1"/>
</dbReference>
<feature type="compositionally biased region" description="Basic and acidic residues" evidence="3">
    <location>
        <begin position="66"/>
        <end position="82"/>
    </location>
</feature>
<feature type="region of interest" description="Disordered" evidence="3">
    <location>
        <begin position="1"/>
        <end position="33"/>
    </location>
</feature>
<evidence type="ECO:0000313" key="5">
    <source>
        <dbReference type="Proteomes" id="UP001153076"/>
    </source>
</evidence>
<dbReference type="EMBL" id="JAKOGI010000979">
    <property type="protein sequence ID" value="KAJ8428702.1"/>
    <property type="molecule type" value="Genomic_DNA"/>
</dbReference>
<feature type="compositionally biased region" description="Basic and acidic residues" evidence="3">
    <location>
        <begin position="121"/>
        <end position="146"/>
    </location>
</feature>
<dbReference type="GO" id="GO:0017069">
    <property type="term" value="F:snRNA binding"/>
    <property type="evidence" value="ECO:0007669"/>
    <property type="project" value="TreeGrafter"/>
</dbReference>
<name>A0A9Q1JPQ4_9CARY</name>
<keyword evidence="5" id="KW-1185">Reference proteome</keyword>
<proteinExistence type="predicted"/>
<accession>A0A9Q1JPQ4</accession>
<dbReference type="GO" id="GO:0000398">
    <property type="term" value="P:mRNA splicing, via spliceosome"/>
    <property type="evidence" value="ECO:0007669"/>
    <property type="project" value="TreeGrafter"/>
</dbReference>
<comment type="caution">
    <text evidence="4">The sequence shown here is derived from an EMBL/GenBank/DDBJ whole genome shotgun (WGS) entry which is preliminary data.</text>
</comment>
<sequence>MGSTATEARPDCGGRRNSTGRSGTNCNDTTDAHHSFIDDSEIIVDYNRQQLMPGWIPRRLGGGLGGKKESGQLRFGGRERPFRAPLRPIPYDDLKRLGIPPPLEGRYMSRFQVPSPPRRKRDSEERETSPLESKRKRNSEERDRSPHRSRRRRNSEERKMSSPRARRDRSPQERETRRDKHSYSHRHHKHRQHSHQHERRSRSHDQLSDSG</sequence>
<feature type="compositionally biased region" description="Low complexity" evidence="3">
    <location>
        <begin position="15"/>
        <end position="25"/>
    </location>
</feature>
<evidence type="ECO:0000256" key="1">
    <source>
        <dbReference type="ARBA" id="ARBA00004123"/>
    </source>
</evidence>
<dbReference type="AlphaFoldDB" id="A0A9Q1JPQ4"/>
<evidence type="ECO:0000313" key="4">
    <source>
        <dbReference type="EMBL" id="KAJ8428702.1"/>
    </source>
</evidence>
<feature type="compositionally biased region" description="Basic residues" evidence="3">
    <location>
        <begin position="183"/>
        <end position="202"/>
    </location>
</feature>
<dbReference type="InterPro" id="IPR051183">
    <property type="entry name" value="U1_U11-U12_snRNP_70-35kDa"/>
</dbReference>
<evidence type="ECO:0000256" key="3">
    <source>
        <dbReference type="SAM" id="MobiDB-lite"/>
    </source>
</evidence>